<keyword evidence="2" id="KW-0012">Acyltransferase</keyword>
<evidence type="ECO:0000256" key="2">
    <source>
        <dbReference type="ARBA" id="ARBA00023315"/>
    </source>
</evidence>
<dbReference type="InterPro" id="IPR016181">
    <property type="entry name" value="Acyl_CoA_acyltransferase"/>
</dbReference>
<dbReference type="CDD" id="cd04301">
    <property type="entry name" value="NAT_SF"/>
    <property type="match status" value="1"/>
</dbReference>
<comment type="caution">
    <text evidence="4">The sequence shown here is derived from an EMBL/GenBank/DDBJ whole genome shotgun (WGS) entry which is preliminary data.</text>
</comment>
<evidence type="ECO:0000256" key="1">
    <source>
        <dbReference type="ARBA" id="ARBA00022679"/>
    </source>
</evidence>
<dbReference type="PANTHER" id="PTHR43877">
    <property type="entry name" value="AMINOALKYLPHOSPHONATE N-ACETYLTRANSFERASE-RELATED-RELATED"/>
    <property type="match status" value="1"/>
</dbReference>
<organism evidence="4 5">
    <name type="scientific">Zavarzinia compransoris</name>
    <dbReference type="NCBI Taxonomy" id="1264899"/>
    <lineage>
        <taxon>Bacteria</taxon>
        <taxon>Pseudomonadati</taxon>
        <taxon>Pseudomonadota</taxon>
        <taxon>Alphaproteobacteria</taxon>
        <taxon>Rhodospirillales</taxon>
        <taxon>Zavarziniaceae</taxon>
        <taxon>Zavarzinia</taxon>
    </lineage>
</organism>
<dbReference type="EMBL" id="QGLF01000001">
    <property type="protein sequence ID" value="PWR23618.1"/>
    <property type="molecule type" value="Genomic_DNA"/>
</dbReference>
<dbReference type="GO" id="GO:0016747">
    <property type="term" value="F:acyltransferase activity, transferring groups other than amino-acyl groups"/>
    <property type="evidence" value="ECO:0007669"/>
    <property type="project" value="InterPro"/>
</dbReference>
<feature type="domain" description="N-acetyltransferase" evidence="3">
    <location>
        <begin position="3"/>
        <end position="153"/>
    </location>
</feature>
<dbReference type="InterPro" id="IPR000182">
    <property type="entry name" value="GNAT_dom"/>
</dbReference>
<keyword evidence="5" id="KW-1185">Reference proteome</keyword>
<dbReference type="Proteomes" id="UP000246077">
    <property type="component" value="Unassembled WGS sequence"/>
</dbReference>
<dbReference type="PROSITE" id="PS51186">
    <property type="entry name" value="GNAT"/>
    <property type="match status" value="1"/>
</dbReference>
<dbReference type="RefSeq" id="WP_109919650.1">
    <property type="nucleotide sequence ID" value="NZ_QGLF01000001.1"/>
</dbReference>
<sequence length="153" mass="16651">MSALVIGAEAPDQPDVLALIRALDAFHSDLYPAESNHFLDLEAMTAPAVSFIVARLDGQAVGCGALLRDARGFAEIKRMYVLPEARGHGLGRKLLEALIAIADGEGIRTLRLETGIRNREALGLYRALGFIERGPFGDYAEDPNSKFMERRLG</sequence>
<dbReference type="InterPro" id="IPR050832">
    <property type="entry name" value="Bact_Acetyltransf"/>
</dbReference>
<evidence type="ECO:0000313" key="5">
    <source>
        <dbReference type="Proteomes" id="UP000246077"/>
    </source>
</evidence>
<dbReference type="Pfam" id="PF00583">
    <property type="entry name" value="Acetyltransf_1"/>
    <property type="match status" value="1"/>
</dbReference>
<dbReference type="PANTHER" id="PTHR43877:SF2">
    <property type="entry name" value="AMINOALKYLPHOSPHONATE N-ACETYLTRANSFERASE-RELATED"/>
    <property type="match status" value="1"/>
</dbReference>
<dbReference type="Gene3D" id="3.40.630.30">
    <property type="match status" value="1"/>
</dbReference>
<dbReference type="OrthoDB" id="2436196at2"/>
<dbReference type="SUPFAM" id="SSF55729">
    <property type="entry name" value="Acyl-CoA N-acyltransferases (Nat)"/>
    <property type="match status" value="1"/>
</dbReference>
<protein>
    <submittedName>
        <fullName evidence="4">GNAT family N-acetyltransferase</fullName>
    </submittedName>
</protein>
<accession>A0A317E946</accession>
<reference evidence="5" key="1">
    <citation type="submission" date="2018-05" db="EMBL/GenBank/DDBJ databases">
        <title>Zavarzinia sp. HR-AS.</title>
        <authorList>
            <person name="Lee Y."/>
            <person name="Jeon C.O."/>
        </authorList>
    </citation>
    <scope>NUCLEOTIDE SEQUENCE [LARGE SCALE GENOMIC DNA]</scope>
    <source>
        <strain evidence="5">DSM 1231</strain>
    </source>
</reference>
<name>A0A317E946_9PROT</name>
<evidence type="ECO:0000313" key="4">
    <source>
        <dbReference type="EMBL" id="PWR23618.1"/>
    </source>
</evidence>
<evidence type="ECO:0000259" key="3">
    <source>
        <dbReference type="PROSITE" id="PS51186"/>
    </source>
</evidence>
<gene>
    <name evidence="4" type="ORF">DKG75_03365</name>
</gene>
<dbReference type="AlphaFoldDB" id="A0A317E946"/>
<proteinExistence type="predicted"/>
<keyword evidence="1 4" id="KW-0808">Transferase</keyword>